<dbReference type="AlphaFoldDB" id="A0A8X7BJ23"/>
<name>A0A8X7BJ23_TRICX</name>
<gene>
    <name evidence="1" type="ORF">TNCV_4593281</name>
</gene>
<organism evidence="1 2">
    <name type="scientific">Trichonephila clavipes</name>
    <name type="common">Golden silk orbweaver</name>
    <name type="synonym">Nephila clavipes</name>
    <dbReference type="NCBI Taxonomy" id="2585209"/>
    <lineage>
        <taxon>Eukaryota</taxon>
        <taxon>Metazoa</taxon>
        <taxon>Ecdysozoa</taxon>
        <taxon>Arthropoda</taxon>
        <taxon>Chelicerata</taxon>
        <taxon>Arachnida</taxon>
        <taxon>Araneae</taxon>
        <taxon>Araneomorphae</taxon>
        <taxon>Entelegynae</taxon>
        <taxon>Araneoidea</taxon>
        <taxon>Nephilidae</taxon>
        <taxon>Trichonephila</taxon>
    </lineage>
</organism>
<keyword evidence="2" id="KW-1185">Reference proteome</keyword>
<accession>A0A8X7BJ23</accession>
<comment type="caution">
    <text evidence="1">The sequence shown here is derived from an EMBL/GenBank/DDBJ whole genome shotgun (WGS) entry which is preliminary data.</text>
</comment>
<reference evidence="1" key="1">
    <citation type="submission" date="2020-08" db="EMBL/GenBank/DDBJ databases">
        <title>Multicomponent nature underlies the extraordinary mechanical properties of spider dragline silk.</title>
        <authorList>
            <person name="Kono N."/>
            <person name="Nakamura H."/>
            <person name="Mori M."/>
            <person name="Yoshida Y."/>
            <person name="Ohtoshi R."/>
            <person name="Malay A.D."/>
            <person name="Moran D.A.P."/>
            <person name="Tomita M."/>
            <person name="Numata K."/>
            <person name="Arakawa K."/>
        </authorList>
    </citation>
    <scope>NUCLEOTIDE SEQUENCE</scope>
</reference>
<dbReference type="EMBL" id="BMAU01021418">
    <property type="protein sequence ID" value="GFY33616.1"/>
    <property type="molecule type" value="Genomic_DNA"/>
</dbReference>
<sequence length="244" mass="28433">MYIQDRFGSYRSIEWTKTDWNCTRYSIITCFAQTSDSLARLTQTLARMPDSASSKKELLYVKTEDRAVHQRQPLRVVVVERIVMEGMFDIERRYHNFRKQNADLCHPFIIGVVVVINRSKSQSHFPVCEESFAMVYSSPSLDRGNVHWSNESRFTIWHSSDYFVADLNLIEKSLGRFRTQNTYPAKLIIFIASTPGSYGGRLGVWPPIKNCWKVSCDVCRLPSMQKKNQHHINIYLITRRAHTT</sequence>
<dbReference type="Proteomes" id="UP000887159">
    <property type="component" value="Unassembled WGS sequence"/>
</dbReference>
<proteinExistence type="predicted"/>
<protein>
    <submittedName>
        <fullName evidence="1">Uncharacterized protein</fullName>
    </submittedName>
</protein>
<evidence type="ECO:0000313" key="1">
    <source>
        <dbReference type="EMBL" id="GFY33616.1"/>
    </source>
</evidence>
<evidence type="ECO:0000313" key="2">
    <source>
        <dbReference type="Proteomes" id="UP000887159"/>
    </source>
</evidence>